<dbReference type="PANTHER" id="PTHR43095">
    <property type="entry name" value="SUGAR KINASE"/>
    <property type="match status" value="1"/>
</dbReference>
<reference evidence="10 11" key="1">
    <citation type="submission" date="2019-02" db="EMBL/GenBank/DDBJ databases">
        <title>Siculibacillus lacustris gen. nov., sp. nov., a new rosette-forming bacterium isolated from a freshwater crater lake (Lake St. Ana, Romania).</title>
        <authorList>
            <person name="Felfoldi T."/>
            <person name="Marton Z."/>
            <person name="Szabo A."/>
            <person name="Mentes A."/>
            <person name="Boka K."/>
            <person name="Marialigeti K."/>
            <person name="Mathe I."/>
            <person name="Koncz M."/>
            <person name="Schumann P."/>
            <person name="Toth E."/>
        </authorList>
    </citation>
    <scope>NUCLEOTIDE SEQUENCE [LARGE SCALE GENOMIC DNA]</scope>
    <source>
        <strain evidence="10 11">SA-279</strain>
    </source>
</reference>
<dbReference type="Proteomes" id="UP000292781">
    <property type="component" value="Unassembled WGS sequence"/>
</dbReference>
<evidence type="ECO:0000313" key="11">
    <source>
        <dbReference type="Proteomes" id="UP000292781"/>
    </source>
</evidence>
<dbReference type="RefSeq" id="WP_131305776.1">
    <property type="nucleotide sequence ID" value="NZ_SJFN01000003.1"/>
</dbReference>
<evidence type="ECO:0000256" key="3">
    <source>
        <dbReference type="ARBA" id="ARBA00022741"/>
    </source>
</evidence>
<dbReference type="InterPro" id="IPR013449">
    <property type="entry name" value="Rhamnulokinase"/>
</dbReference>
<keyword evidence="2 10" id="KW-0808">Transferase</keyword>
<dbReference type="InterPro" id="IPR050406">
    <property type="entry name" value="FGGY_Carb_Kinase"/>
</dbReference>
<evidence type="ECO:0000256" key="1">
    <source>
        <dbReference type="ARBA" id="ARBA00009156"/>
    </source>
</evidence>
<dbReference type="InterPro" id="IPR043129">
    <property type="entry name" value="ATPase_NBD"/>
</dbReference>
<comment type="caution">
    <text evidence="10">The sequence shown here is derived from an EMBL/GenBank/DDBJ whole genome shotgun (WGS) entry which is preliminary data.</text>
</comment>
<keyword evidence="5" id="KW-0067">ATP-binding</keyword>
<evidence type="ECO:0000256" key="6">
    <source>
        <dbReference type="ARBA" id="ARBA00023308"/>
    </source>
</evidence>
<feature type="domain" description="Carbohydrate kinase FGGY N-terminal" evidence="8">
    <location>
        <begin position="12"/>
        <end position="244"/>
    </location>
</feature>
<dbReference type="AlphaFoldDB" id="A0A4Q9VWG3"/>
<evidence type="ECO:0000256" key="7">
    <source>
        <dbReference type="NCBIfam" id="TIGR02627"/>
    </source>
</evidence>
<dbReference type="OrthoDB" id="9805576at2"/>
<evidence type="ECO:0000256" key="2">
    <source>
        <dbReference type="ARBA" id="ARBA00022679"/>
    </source>
</evidence>
<accession>A0A4Q9VWG3</accession>
<dbReference type="NCBIfam" id="TIGR02627">
    <property type="entry name" value="rhamnulo_kin"/>
    <property type="match status" value="1"/>
</dbReference>
<evidence type="ECO:0000256" key="4">
    <source>
        <dbReference type="ARBA" id="ARBA00022777"/>
    </source>
</evidence>
<keyword evidence="3" id="KW-0547">Nucleotide-binding</keyword>
<dbReference type="Pfam" id="PF00370">
    <property type="entry name" value="FGGY_N"/>
    <property type="match status" value="1"/>
</dbReference>
<proteinExistence type="inferred from homology"/>
<evidence type="ECO:0000256" key="5">
    <source>
        <dbReference type="ARBA" id="ARBA00022840"/>
    </source>
</evidence>
<dbReference type="GO" id="GO:0005524">
    <property type="term" value="F:ATP binding"/>
    <property type="evidence" value="ECO:0007669"/>
    <property type="project" value="UniProtKB-KW"/>
</dbReference>
<dbReference type="EC" id="2.7.1.5" evidence="7"/>
<dbReference type="CDD" id="cd07771">
    <property type="entry name" value="ASKHA_NBD_FGGY_RhaB-like"/>
    <property type="match status" value="1"/>
</dbReference>
<evidence type="ECO:0000313" key="10">
    <source>
        <dbReference type="EMBL" id="TBW40659.1"/>
    </source>
</evidence>
<comment type="similarity">
    <text evidence="1">Belongs to the FGGY kinase family.</text>
</comment>
<dbReference type="InterPro" id="IPR018485">
    <property type="entry name" value="FGGY_C"/>
</dbReference>
<evidence type="ECO:0000259" key="9">
    <source>
        <dbReference type="Pfam" id="PF02782"/>
    </source>
</evidence>
<dbReference type="SUPFAM" id="SSF53067">
    <property type="entry name" value="Actin-like ATPase domain"/>
    <property type="match status" value="2"/>
</dbReference>
<dbReference type="InterPro" id="IPR018484">
    <property type="entry name" value="FGGY_N"/>
</dbReference>
<keyword evidence="11" id="KW-1185">Reference proteome</keyword>
<sequence length="493" mass="52233">MSRELPITRVAAVDLGAGSGRVILAELADGHLALTEAHRFETPGLIDPETGEQCWDVATIEAEVRRGIAAAEALAPLDSVGCDTWGVDFVLLDGEGRRIGPAVAYRDKRTDGMMDAVFARIAPDEIWRRTGIHFQPYNTLYQLAAVAAQHPDRLARARHLLMMPDWLHYCLSGAITNEFTIATTSQMLNLETGDWDPALLALVGAAPGLMKTPVAAGTVIGEHVLPSGRRIKVVAPGGHDTASAVAAAPLGGPDEAFLSSGTWSLMGIESPAPFTGPDARRFNFGNEGGVCGRRRVLKNLMGLWLIQGVRKEMGGPAFADLVAAARAAPAWTSVIDPDDPRLLNPRSMVATLRQLCAEAGEPLPDGLGPLARCVFDSLALDYARVKDELEVLRGAPLTRIRIIGGGSQNTLLNQLCADACRLPVSAGPVETSALGNACLQMMALGAIGSLEEARAVVRGSFAVTDHRPGDLVPDAVHARFRAAVARSAARPRA</sequence>
<dbReference type="EMBL" id="SJFN01000003">
    <property type="protein sequence ID" value="TBW40659.1"/>
    <property type="molecule type" value="Genomic_DNA"/>
</dbReference>
<feature type="domain" description="Carbohydrate kinase FGGY C-terminal" evidence="9">
    <location>
        <begin position="257"/>
        <end position="444"/>
    </location>
</feature>
<dbReference type="GO" id="GO:0008993">
    <property type="term" value="F:rhamnulokinase activity"/>
    <property type="evidence" value="ECO:0007669"/>
    <property type="project" value="UniProtKB-UniRule"/>
</dbReference>
<protein>
    <recommendedName>
        <fullName evidence="7">Rhamnulokinase</fullName>
        <ecNumber evidence="7">2.7.1.5</ecNumber>
    </recommendedName>
</protein>
<name>A0A4Q9VWG3_9HYPH</name>
<keyword evidence="6" id="KW-0684">Rhamnose metabolism</keyword>
<evidence type="ECO:0000259" key="8">
    <source>
        <dbReference type="Pfam" id="PF00370"/>
    </source>
</evidence>
<dbReference type="Pfam" id="PF02782">
    <property type="entry name" value="FGGY_C"/>
    <property type="match status" value="1"/>
</dbReference>
<dbReference type="Gene3D" id="3.30.420.40">
    <property type="match status" value="2"/>
</dbReference>
<gene>
    <name evidence="10" type="primary">rhaB</name>
    <name evidence="10" type="ORF">EYW49_02715</name>
</gene>
<dbReference type="GO" id="GO:0019301">
    <property type="term" value="P:rhamnose catabolic process"/>
    <property type="evidence" value="ECO:0007669"/>
    <property type="project" value="UniProtKB-UniRule"/>
</dbReference>
<keyword evidence="4 10" id="KW-0418">Kinase</keyword>
<organism evidence="10 11">
    <name type="scientific">Siculibacillus lacustris</name>
    <dbReference type="NCBI Taxonomy" id="1549641"/>
    <lineage>
        <taxon>Bacteria</taxon>
        <taxon>Pseudomonadati</taxon>
        <taxon>Pseudomonadota</taxon>
        <taxon>Alphaproteobacteria</taxon>
        <taxon>Hyphomicrobiales</taxon>
        <taxon>Ancalomicrobiaceae</taxon>
        <taxon>Siculibacillus</taxon>
    </lineage>
</organism>